<name>A0A1I4QT83_9PROT</name>
<feature type="compositionally biased region" description="Basic and acidic residues" evidence="1">
    <location>
        <begin position="1"/>
        <end position="11"/>
    </location>
</feature>
<evidence type="ECO:0000313" key="3">
    <source>
        <dbReference type="Proteomes" id="UP000183287"/>
    </source>
</evidence>
<dbReference type="Proteomes" id="UP000183287">
    <property type="component" value="Unassembled WGS sequence"/>
</dbReference>
<organism evidence="2 3">
    <name type="scientific">Nitrosomonas communis</name>
    <dbReference type="NCBI Taxonomy" id="44574"/>
    <lineage>
        <taxon>Bacteria</taxon>
        <taxon>Pseudomonadati</taxon>
        <taxon>Pseudomonadota</taxon>
        <taxon>Betaproteobacteria</taxon>
        <taxon>Nitrosomonadales</taxon>
        <taxon>Nitrosomonadaceae</taxon>
        <taxon>Nitrosomonas</taxon>
    </lineage>
</organism>
<reference evidence="3" key="1">
    <citation type="submission" date="2016-10" db="EMBL/GenBank/DDBJ databases">
        <authorList>
            <person name="Varghese N."/>
            <person name="Submissions S."/>
        </authorList>
    </citation>
    <scope>NUCLEOTIDE SEQUENCE [LARGE SCALE GENOMIC DNA]</scope>
    <source>
        <strain evidence="3">Nm44</strain>
    </source>
</reference>
<evidence type="ECO:0000256" key="1">
    <source>
        <dbReference type="SAM" id="MobiDB-lite"/>
    </source>
</evidence>
<evidence type="ECO:0000313" key="2">
    <source>
        <dbReference type="EMBL" id="SFM43278.1"/>
    </source>
</evidence>
<proteinExistence type="predicted"/>
<sequence length="171" mass="19997">MRTEKNIEPRRGSWYNGYSPAERDKKSRELKRLIAKGVLLPASGPCALCGDPDNVPVEYHDEDYGEPFSWEAPVLLCLCRNCHRDKLHKRFWRHSAWFAFIAHIRRGGYARDLKNRSIKNEVKAYQVALERGELITLKKLRPYKRKIGEEWFANLRMDAESLCDPSARPRP</sequence>
<gene>
    <name evidence="2" type="ORF">SAMN05421863_102843</name>
</gene>
<accession>A0A1I4QT83</accession>
<dbReference type="OrthoDB" id="181267at2"/>
<dbReference type="EMBL" id="FOUB01000028">
    <property type="protein sequence ID" value="SFM43278.1"/>
    <property type="molecule type" value="Genomic_DNA"/>
</dbReference>
<protein>
    <submittedName>
        <fullName evidence="2">Uncharacterized protein</fullName>
    </submittedName>
</protein>
<keyword evidence="3" id="KW-1185">Reference proteome</keyword>
<feature type="region of interest" description="Disordered" evidence="1">
    <location>
        <begin position="1"/>
        <end position="20"/>
    </location>
</feature>
<dbReference type="AlphaFoldDB" id="A0A1I4QT83"/>